<dbReference type="PATRIC" id="fig|1242968.3.peg.425"/>
<dbReference type="EMBL" id="ANNG01000006">
    <property type="protein sequence ID" value="ERJ30481.1"/>
    <property type="molecule type" value="Genomic_DNA"/>
</dbReference>
<dbReference type="AlphaFoldDB" id="U2F1X0"/>
<dbReference type="Proteomes" id="UP000016620">
    <property type="component" value="Unassembled WGS sequence"/>
</dbReference>
<organism evidence="1 2">
    <name type="scientific">Campylobacter concisus UNSWCS</name>
    <dbReference type="NCBI Taxonomy" id="1242968"/>
    <lineage>
        <taxon>Bacteria</taxon>
        <taxon>Pseudomonadati</taxon>
        <taxon>Campylobacterota</taxon>
        <taxon>Epsilonproteobacteria</taxon>
        <taxon>Campylobacterales</taxon>
        <taxon>Campylobacteraceae</taxon>
        <taxon>Campylobacter</taxon>
    </lineage>
</organism>
<proteinExistence type="predicted"/>
<protein>
    <submittedName>
        <fullName evidence="1">Uncharacterized protein</fullName>
    </submittedName>
</protein>
<evidence type="ECO:0000313" key="1">
    <source>
        <dbReference type="EMBL" id="ERJ30481.1"/>
    </source>
</evidence>
<comment type="caution">
    <text evidence="1">The sequence shown here is derived from an EMBL/GenBank/DDBJ whole genome shotgun (WGS) entry which is preliminary data.</text>
</comment>
<name>U2F1X0_9BACT</name>
<evidence type="ECO:0000313" key="2">
    <source>
        <dbReference type="Proteomes" id="UP000016620"/>
    </source>
</evidence>
<gene>
    <name evidence="1" type="ORF">UNSWCS_690</name>
</gene>
<reference evidence="1 2" key="1">
    <citation type="journal article" date="2013" name="BMC Genomics">
        <title>Comparative genomics of Campylobacter concisus isolates reveals genetic diversity and provides insights into disease association.</title>
        <authorList>
            <person name="Deshpande N.P."/>
            <person name="Kaakoush N.O."/>
            <person name="Wilkins M.R."/>
            <person name="Mitchell H.M."/>
        </authorList>
    </citation>
    <scope>NUCLEOTIDE SEQUENCE [LARGE SCALE GENOMIC DNA]</scope>
    <source>
        <strain evidence="1 2">UNSWCS</strain>
    </source>
</reference>
<accession>U2F1X0</accession>
<sequence length="39" mass="4240">MLNMISFCASFGAQKLNAPTLQINFADACKSYLKMLAPS</sequence>